<feature type="transmembrane region" description="Helical" evidence="5">
    <location>
        <begin position="306"/>
        <end position="324"/>
    </location>
</feature>
<dbReference type="SUPFAM" id="SSF103473">
    <property type="entry name" value="MFS general substrate transporter"/>
    <property type="match status" value="1"/>
</dbReference>
<evidence type="ECO:0000313" key="8">
    <source>
        <dbReference type="Proteomes" id="UP000198704"/>
    </source>
</evidence>
<dbReference type="CDD" id="cd17319">
    <property type="entry name" value="MFS_ExuT_GudP_like"/>
    <property type="match status" value="1"/>
</dbReference>
<evidence type="ECO:0000256" key="4">
    <source>
        <dbReference type="ARBA" id="ARBA00023136"/>
    </source>
</evidence>
<dbReference type="PANTHER" id="PTHR11662">
    <property type="entry name" value="SOLUTE CARRIER FAMILY 17"/>
    <property type="match status" value="1"/>
</dbReference>
<keyword evidence="3 5" id="KW-1133">Transmembrane helix</keyword>
<dbReference type="InterPro" id="IPR050382">
    <property type="entry name" value="MFS_Na/Anion_cotransporter"/>
</dbReference>
<evidence type="ECO:0000256" key="3">
    <source>
        <dbReference type="ARBA" id="ARBA00022989"/>
    </source>
</evidence>
<feature type="transmembrane region" description="Helical" evidence="5">
    <location>
        <begin position="233"/>
        <end position="253"/>
    </location>
</feature>
<feature type="transmembrane region" description="Helical" evidence="5">
    <location>
        <begin position="330"/>
        <end position="359"/>
    </location>
</feature>
<dbReference type="Proteomes" id="UP000198704">
    <property type="component" value="Unassembled WGS sequence"/>
</dbReference>
<dbReference type="PANTHER" id="PTHR11662:SF446">
    <property type="entry name" value="SODIUM-DEPENDENT PHOSPHATE TRANSPORT PROTEIN 1, CHLOROPLASTIC"/>
    <property type="match status" value="1"/>
</dbReference>
<evidence type="ECO:0000259" key="6">
    <source>
        <dbReference type="PROSITE" id="PS50850"/>
    </source>
</evidence>
<keyword evidence="4 5" id="KW-0472">Membrane</keyword>
<protein>
    <submittedName>
        <fullName evidence="7">Sugar phosphate permease</fullName>
    </submittedName>
</protein>
<dbReference type="STRING" id="582672.SAMN05216360_101112"/>
<gene>
    <name evidence="7" type="ORF">SAMN05216360_101112</name>
</gene>
<proteinExistence type="predicted"/>
<feature type="transmembrane region" description="Helical" evidence="5">
    <location>
        <begin position="394"/>
        <end position="415"/>
    </location>
</feature>
<organism evidence="7 8">
    <name type="scientific">Methylobacterium phyllostachyos</name>
    <dbReference type="NCBI Taxonomy" id="582672"/>
    <lineage>
        <taxon>Bacteria</taxon>
        <taxon>Pseudomonadati</taxon>
        <taxon>Pseudomonadota</taxon>
        <taxon>Alphaproteobacteria</taxon>
        <taxon>Hyphomicrobiales</taxon>
        <taxon>Methylobacteriaceae</taxon>
        <taxon>Methylobacterium</taxon>
    </lineage>
</organism>
<evidence type="ECO:0000256" key="1">
    <source>
        <dbReference type="ARBA" id="ARBA00004141"/>
    </source>
</evidence>
<keyword evidence="8" id="KW-1185">Reference proteome</keyword>
<dbReference type="PROSITE" id="PS50850">
    <property type="entry name" value="MFS"/>
    <property type="match status" value="1"/>
</dbReference>
<name>A0A1G9R6C5_9HYPH</name>
<feature type="transmembrane region" description="Helical" evidence="5">
    <location>
        <begin position="170"/>
        <end position="190"/>
    </location>
</feature>
<dbReference type="AlphaFoldDB" id="A0A1G9R6C5"/>
<evidence type="ECO:0000256" key="2">
    <source>
        <dbReference type="ARBA" id="ARBA00022692"/>
    </source>
</evidence>
<feature type="transmembrane region" description="Helical" evidence="5">
    <location>
        <begin position="55"/>
        <end position="74"/>
    </location>
</feature>
<dbReference type="Pfam" id="PF07690">
    <property type="entry name" value="MFS_1"/>
    <property type="match status" value="1"/>
</dbReference>
<dbReference type="InterPro" id="IPR000849">
    <property type="entry name" value="Sugar_P_transporter"/>
</dbReference>
<evidence type="ECO:0000313" key="7">
    <source>
        <dbReference type="EMBL" id="SDM18670.1"/>
    </source>
</evidence>
<dbReference type="OrthoDB" id="272777at2"/>
<accession>A0A1G9R6C5</accession>
<feature type="transmembrane region" description="Helical" evidence="5">
    <location>
        <begin position="142"/>
        <end position="164"/>
    </location>
</feature>
<sequence length="437" mass="46405">MALAASPRVKRIQTISLALLVTAGVVNYVDRATLAVANPLIREDLGLSIPDMGLLLSAFLWAYAFAQLPAGALADRLGPRLTLTLGLTCWSLGQMLGGAVTSFWQFVSARIVLGIGEAPHFPTCARVSRDWFNIRQRGTATGIWNCASSLGTFLALPLLTFLMVSFGWRAMFVIMGVTGLGLAALVYLVFRNPRETPLTPAERAFLEEGDAPNASRAVTWSAWRRLFGFRTSWGMIVGYFGCIYMTWLYTAWLPSYLEIERHFTLQKTGLVGSIPFAFGVAGGILGGRVVDMLVRRGVDPIRSRKIPMAASLVATAFFTVVAALTPSDTLAIACISASLFLVYMSSSAAWAMASVAAPASCTASLGAMQNFGGYIGGALAPTVTGFIVGGTGHFSLAFITGAVIALVAALGYWTLIQEPIADEAPVGGFVAGLHPAE</sequence>
<dbReference type="PIRSF" id="PIRSF002808">
    <property type="entry name" value="Hexose_phosphate_transp"/>
    <property type="match status" value="1"/>
</dbReference>
<dbReference type="RefSeq" id="WP_091712435.1">
    <property type="nucleotide sequence ID" value="NZ_FNHS01000001.1"/>
</dbReference>
<dbReference type="InterPro" id="IPR011701">
    <property type="entry name" value="MFS"/>
</dbReference>
<dbReference type="GO" id="GO:0016020">
    <property type="term" value="C:membrane"/>
    <property type="evidence" value="ECO:0007669"/>
    <property type="project" value="UniProtKB-SubCell"/>
</dbReference>
<reference evidence="8" key="1">
    <citation type="submission" date="2016-10" db="EMBL/GenBank/DDBJ databases">
        <authorList>
            <person name="Varghese N."/>
            <person name="Submissions S."/>
        </authorList>
    </citation>
    <scope>NUCLEOTIDE SEQUENCE [LARGE SCALE GENOMIC DNA]</scope>
    <source>
        <strain evidence="8">BL47</strain>
    </source>
</reference>
<evidence type="ECO:0000256" key="5">
    <source>
        <dbReference type="SAM" id="Phobius"/>
    </source>
</evidence>
<comment type="subcellular location">
    <subcellularLocation>
        <location evidence="1">Membrane</location>
        <topology evidence="1">Multi-pass membrane protein</topology>
    </subcellularLocation>
</comment>
<dbReference type="InterPro" id="IPR020846">
    <property type="entry name" value="MFS_dom"/>
</dbReference>
<feature type="domain" description="Major facilitator superfamily (MFS) profile" evidence="6">
    <location>
        <begin position="16"/>
        <end position="420"/>
    </location>
</feature>
<dbReference type="GO" id="GO:0022857">
    <property type="term" value="F:transmembrane transporter activity"/>
    <property type="evidence" value="ECO:0007669"/>
    <property type="project" value="InterPro"/>
</dbReference>
<feature type="transmembrane region" description="Helical" evidence="5">
    <location>
        <begin position="273"/>
        <end position="294"/>
    </location>
</feature>
<feature type="transmembrane region" description="Helical" evidence="5">
    <location>
        <begin position="371"/>
        <end position="388"/>
    </location>
</feature>
<dbReference type="Gene3D" id="1.20.1250.20">
    <property type="entry name" value="MFS general substrate transporter like domains"/>
    <property type="match status" value="2"/>
</dbReference>
<dbReference type="EMBL" id="FNHS01000001">
    <property type="protein sequence ID" value="SDM18670.1"/>
    <property type="molecule type" value="Genomic_DNA"/>
</dbReference>
<keyword evidence="2 5" id="KW-0812">Transmembrane</keyword>
<dbReference type="InterPro" id="IPR036259">
    <property type="entry name" value="MFS_trans_sf"/>
</dbReference>